<dbReference type="GO" id="GO:0016405">
    <property type="term" value="F:CoA-ligase activity"/>
    <property type="evidence" value="ECO:0007669"/>
    <property type="project" value="TreeGrafter"/>
</dbReference>
<dbReference type="InterPro" id="IPR042099">
    <property type="entry name" value="ANL_N_sf"/>
</dbReference>
<dbReference type="InterPro" id="IPR000873">
    <property type="entry name" value="AMP-dep_synth/lig_dom"/>
</dbReference>
<dbReference type="CDD" id="cd04433">
    <property type="entry name" value="AFD_class_I"/>
    <property type="match status" value="1"/>
</dbReference>
<feature type="domain" description="AMP-binding enzyme C-terminal" evidence="2">
    <location>
        <begin position="462"/>
        <end position="539"/>
    </location>
</feature>
<dbReference type="PANTHER" id="PTHR24096">
    <property type="entry name" value="LONG-CHAIN-FATTY-ACID--COA LIGASE"/>
    <property type="match status" value="1"/>
</dbReference>
<evidence type="ECO:0000259" key="1">
    <source>
        <dbReference type="Pfam" id="PF00501"/>
    </source>
</evidence>
<evidence type="ECO:0000313" key="3">
    <source>
        <dbReference type="EMBL" id="GFE79874.1"/>
    </source>
</evidence>
<reference evidence="4" key="1">
    <citation type="submission" date="2020-01" db="EMBL/GenBank/DDBJ databases">
        <title>'Steroidobacter agaridevorans' sp. nov., agar-degrading bacteria isolated from rhizosphere soils.</title>
        <authorList>
            <person name="Ikenaga M."/>
            <person name="Kataoka M."/>
            <person name="Murouchi A."/>
            <person name="Katsuragi S."/>
            <person name="Sakai M."/>
        </authorList>
    </citation>
    <scope>NUCLEOTIDE SEQUENCE [LARGE SCALE GENOMIC DNA]</scope>
    <source>
        <strain evidence="4">YU21-B</strain>
    </source>
</reference>
<gene>
    <name evidence="3" type="ORF">GCM10011487_18740</name>
</gene>
<protein>
    <submittedName>
        <fullName evidence="3">AMP-dependent synthetase</fullName>
    </submittedName>
</protein>
<feature type="domain" description="AMP-dependent synthetase/ligase" evidence="1">
    <location>
        <begin position="25"/>
        <end position="413"/>
    </location>
</feature>
<organism evidence="3 4">
    <name type="scientific">Steroidobacter agaridevorans</name>
    <dbReference type="NCBI Taxonomy" id="2695856"/>
    <lineage>
        <taxon>Bacteria</taxon>
        <taxon>Pseudomonadati</taxon>
        <taxon>Pseudomonadota</taxon>
        <taxon>Gammaproteobacteria</taxon>
        <taxon>Steroidobacterales</taxon>
        <taxon>Steroidobacteraceae</taxon>
        <taxon>Steroidobacter</taxon>
    </lineage>
</organism>
<evidence type="ECO:0000313" key="4">
    <source>
        <dbReference type="Proteomes" id="UP000445000"/>
    </source>
</evidence>
<dbReference type="EMBL" id="BLJN01000002">
    <property type="protein sequence ID" value="GFE79874.1"/>
    <property type="molecule type" value="Genomic_DNA"/>
</dbReference>
<dbReference type="AlphaFoldDB" id="A0A829Y961"/>
<comment type="caution">
    <text evidence="3">The sequence shown here is derived from an EMBL/GenBank/DDBJ whole genome shotgun (WGS) entry which is preliminary data.</text>
</comment>
<keyword evidence="4" id="KW-1185">Reference proteome</keyword>
<proteinExistence type="predicted"/>
<dbReference type="SUPFAM" id="SSF56801">
    <property type="entry name" value="Acetyl-CoA synthetase-like"/>
    <property type="match status" value="1"/>
</dbReference>
<name>A0A829Y961_9GAMM</name>
<evidence type="ECO:0000259" key="2">
    <source>
        <dbReference type="Pfam" id="PF13193"/>
    </source>
</evidence>
<sequence>MTDSTIHGPALTEASFGPLTLGGFFREVCRRNGDKEVMVFHPPGQPVVRYTYAQLWSEALAVAQALVARGVTKETRVGLLATNRPEWVSAAFGIAMAGGTCVALSTFAKSEEFEYQLRVGDVSLLIFERSILSRDFAAELTDMCPELATSDGIAHSTRLPFLRRAVCIDETISKGAIESWKDFVQGDLKASATLVDAIDAEIAPTDRAMVFFSSGSTAKPKAVLHTHRAAAIQCWRWSRVTALDSEVRTWTANGFFWSGNFTQAIGSTLSAGGCLILQRYFDPGEALKLMQTERVTYPVAWPHQWARLADDPLYGDVDLSTLKYVGETSPLRAHPTVKADWQEPMACYGNTETLTLCTAHYSGTDRSIADGNHGFPLHGNTVRVVDPLTGRVLGRNENGEIAVKGPTLMLGYLRMPAEETFDAEGFFRTGDGGFVDDQGRLHWQGRLNDIIKTGGANVSPLEIDAVLAECPGVKIAATVGIPHDKLGEMVVACVVPESGAAVDEASVRAFVSKRLSSYKVPRRVLFLQESDLSLTASNKVKTAPLRELAARRFAETPA</sequence>
<dbReference type="InterPro" id="IPR045851">
    <property type="entry name" value="AMP-bd_C_sf"/>
</dbReference>
<dbReference type="Proteomes" id="UP000445000">
    <property type="component" value="Unassembled WGS sequence"/>
</dbReference>
<dbReference type="Gene3D" id="3.30.300.30">
    <property type="match status" value="1"/>
</dbReference>
<dbReference type="Gene3D" id="3.40.50.12780">
    <property type="entry name" value="N-terminal domain of ligase-like"/>
    <property type="match status" value="1"/>
</dbReference>
<dbReference type="InterPro" id="IPR025110">
    <property type="entry name" value="AMP-bd_C"/>
</dbReference>
<accession>A0A829Y961</accession>
<dbReference type="RefSeq" id="WP_202624677.1">
    <property type="nucleotide sequence ID" value="NZ_BLJN01000002.1"/>
</dbReference>
<dbReference type="Pfam" id="PF13193">
    <property type="entry name" value="AMP-binding_C"/>
    <property type="match status" value="1"/>
</dbReference>
<dbReference type="Pfam" id="PF00501">
    <property type="entry name" value="AMP-binding"/>
    <property type="match status" value="1"/>
</dbReference>
<dbReference type="PANTHER" id="PTHR24096:SF267">
    <property type="entry name" value="MALONATE--COA LIGASE ACSF3, MITOCHONDRIAL"/>
    <property type="match status" value="1"/>
</dbReference>